<dbReference type="AlphaFoldDB" id="A0A2P2QLL8"/>
<proteinExistence type="predicted"/>
<name>A0A2P2QLL8_RHIMU</name>
<protein>
    <submittedName>
        <fullName evidence="2">Uncharacterized protein</fullName>
    </submittedName>
</protein>
<reference evidence="2" key="1">
    <citation type="submission" date="2018-02" db="EMBL/GenBank/DDBJ databases">
        <title>Rhizophora mucronata_Transcriptome.</title>
        <authorList>
            <person name="Meera S.P."/>
            <person name="Sreeshan A."/>
            <person name="Augustine A."/>
        </authorList>
    </citation>
    <scope>NUCLEOTIDE SEQUENCE</scope>
    <source>
        <tissue evidence="2">Leaf</tissue>
    </source>
</reference>
<evidence type="ECO:0000256" key="1">
    <source>
        <dbReference type="SAM" id="SignalP"/>
    </source>
</evidence>
<feature type="chain" id="PRO_5015104852" evidence="1">
    <location>
        <begin position="16"/>
        <end position="57"/>
    </location>
</feature>
<organism evidence="2">
    <name type="scientific">Rhizophora mucronata</name>
    <name type="common">Asiatic mangrove</name>
    <dbReference type="NCBI Taxonomy" id="61149"/>
    <lineage>
        <taxon>Eukaryota</taxon>
        <taxon>Viridiplantae</taxon>
        <taxon>Streptophyta</taxon>
        <taxon>Embryophyta</taxon>
        <taxon>Tracheophyta</taxon>
        <taxon>Spermatophyta</taxon>
        <taxon>Magnoliopsida</taxon>
        <taxon>eudicotyledons</taxon>
        <taxon>Gunneridae</taxon>
        <taxon>Pentapetalae</taxon>
        <taxon>rosids</taxon>
        <taxon>fabids</taxon>
        <taxon>Malpighiales</taxon>
        <taxon>Rhizophoraceae</taxon>
        <taxon>Rhizophora</taxon>
    </lineage>
</organism>
<accession>A0A2P2QLL8</accession>
<evidence type="ECO:0000313" key="2">
    <source>
        <dbReference type="EMBL" id="MBX67900.1"/>
    </source>
</evidence>
<dbReference type="EMBL" id="GGEC01087416">
    <property type="protein sequence ID" value="MBX67900.1"/>
    <property type="molecule type" value="Transcribed_RNA"/>
</dbReference>
<feature type="signal peptide" evidence="1">
    <location>
        <begin position="1"/>
        <end position="15"/>
    </location>
</feature>
<sequence>MQICGFLFWGSLAEAHACLKVSKIGGENGREKEGVFPLVLFPLGDTRNFHEAKLRYC</sequence>
<keyword evidence="1" id="KW-0732">Signal</keyword>